<dbReference type="PROSITE" id="PS51257">
    <property type="entry name" value="PROKAR_LIPOPROTEIN"/>
    <property type="match status" value="1"/>
</dbReference>
<evidence type="ECO:0000313" key="2">
    <source>
        <dbReference type="Proteomes" id="UP000662783"/>
    </source>
</evidence>
<dbReference type="RefSeq" id="WP_205723656.1">
    <property type="nucleotide sequence ID" value="NZ_CP070608.1"/>
</dbReference>
<dbReference type="EMBL" id="CP070608">
    <property type="protein sequence ID" value="QSE99145.1"/>
    <property type="molecule type" value="Genomic_DNA"/>
</dbReference>
<reference evidence="1" key="1">
    <citation type="submission" date="2021-02" db="EMBL/GenBank/DDBJ databases">
        <title>Fulvivirga sp. S481 isolated from sea water.</title>
        <authorList>
            <person name="Bae S.S."/>
            <person name="Baek K."/>
        </authorList>
    </citation>
    <scope>NUCLEOTIDE SEQUENCE</scope>
    <source>
        <strain evidence="1">S481</strain>
    </source>
</reference>
<dbReference type="NCBIfam" id="TIGR04312">
    <property type="entry name" value="choice_anch_B"/>
    <property type="match status" value="1"/>
</dbReference>
<keyword evidence="2" id="KW-1185">Reference proteome</keyword>
<dbReference type="Pfam" id="PF08309">
    <property type="entry name" value="LVIVD"/>
    <property type="match status" value="3"/>
</dbReference>
<accession>A0A975A2C5</accession>
<sequence>MRLTILRCLILLPLLFGCDDDSDEMAPNNTIPDPTEEVPDEPDLLEPTASCEVIGQLEFDQWVSDIWGYSENDENYVLIGFGAEGLINDTTGVYIVNVGDPTQPSLVKKFNNVGGWDIKTYQNYMYTVNGVEEAKGSVVDLSDPSNPVKVGEFDGAHNIFISNGLLTASLPGIKIYDIKTDPTNPRLLWTGGPLDSGHEAMIKGDTLFDFHGSEGTKIYDISDPTKPVAIGYIESLLIRFHHSGWVTKDGNYLVINDERPAGSAELGDDFTVWDISDIAQPVLKYKYKDLASTLHNVHIVNYTAYFSYYSAGLRAFDFRDPENPVLICEYDTDPEISGKGYFLGAFGVYALSDKPYVYISDVKNGLFIFDK</sequence>
<protein>
    <submittedName>
        <fullName evidence="1">Choice-of-anchor B family protein</fullName>
    </submittedName>
</protein>
<evidence type="ECO:0000313" key="1">
    <source>
        <dbReference type="EMBL" id="QSE99145.1"/>
    </source>
</evidence>
<name>A0A975A2C5_9BACT</name>
<gene>
    <name evidence="1" type="ORF">JR347_08670</name>
</gene>
<dbReference type="InterPro" id="IPR027589">
    <property type="entry name" value="Choice_anch_B"/>
</dbReference>
<dbReference type="InterPro" id="IPR013211">
    <property type="entry name" value="LVIVD"/>
</dbReference>
<dbReference type="KEGG" id="fuv:JR347_08670"/>
<organism evidence="1 2">
    <name type="scientific">Fulvivirga lutea</name>
    <dbReference type="NCBI Taxonomy" id="2810512"/>
    <lineage>
        <taxon>Bacteria</taxon>
        <taxon>Pseudomonadati</taxon>
        <taxon>Bacteroidota</taxon>
        <taxon>Cytophagia</taxon>
        <taxon>Cytophagales</taxon>
        <taxon>Fulvivirgaceae</taxon>
        <taxon>Fulvivirga</taxon>
    </lineage>
</organism>
<dbReference type="AlphaFoldDB" id="A0A975A2C5"/>
<dbReference type="Proteomes" id="UP000662783">
    <property type="component" value="Chromosome"/>
</dbReference>
<proteinExistence type="predicted"/>